<feature type="region of interest" description="Disordered" evidence="1">
    <location>
        <begin position="104"/>
        <end position="136"/>
    </location>
</feature>
<feature type="transmembrane region" description="Helical" evidence="2">
    <location>
        <begin position="30"/>
        <end position="49"/>
    </location>
</feature>
<accession>A0A517SPS3</accession>
<evidence type="ECO:0000313" key="3">
    <source>
        <dbReference type="EMBL" id="QDT58121.1"/>
    </source>
</evidence>
<name>A0A517SPS3_9BACT</name>
<keyword evidence="2" id="KW-1133">Transmembrane helix</keyword>
<evidence type="ECO:0000313" key="4">
    <source>
        <dbReference type="Proteomes" id="UP000315003"/>
    </source>
</evidence>
<organism evidence="3 4">
    <name type="scientific">Stieleria bergensis</name>
    <dbReference type="NCBI Taxonomy" id="2528025"/>
    <lineage>
        <taxon>Bacteria</taxon>
        <taxon>Pseudomonadati</taxon>
        <taxon>Planctomycetota</taxon>
        <taxon>Planctomycetia</taxon>
        <taxon>Pirellulales</taxon>
        <taxon>Pirellulaceae</taxon>
        <taxon>Stieleria</taxon>
    </lineage>
</organism>
<keyword evidence="2" id="KW-0812">Transmembrane</keyword>
<evidence type="ECO:0000256" key="1">
    <source>
        <dbReference type="SAM" id="MobiDB-lite"/>
    </source>
</evidence>
<dbReference type="RefSeq" id="WP_145269052.1">
    <property type="nucleotide sequence ID" value="NZ_CP036272.1"/>
</dbReference>
<feature type="compositionally biased region" description="Basic and acidic residues" evidence="1">
    <location>
        <begin position="125"/>
        <end position="136"/>
    </location>
</feature>
<evidence type="ECO:0000256" key="2">
    <source>
        <dbReference type="SAM" id="Phobius"/>
    </source>
</evidence>
<reference evidence="3 4" key="1">
    <citation type="submission" date="2019-02" db="EMBL/GenBank/DDBJ databases">
        <title>Deep-cultivation of Planctomycetes and their phenomic and genomic characterization uncovers novel biology.</title>
        <authorList>
            <person name="Wiegand S."/>
            <person name="Jogler M."/>
            <person name="Boedeker C."/>
            <person name="Pinto D."/>
            <person name="Vollmers J."/>
            <person name="Rivas-Marin E."/>
            <person name="Kohn T."/>
            <person name="Peeters S.H."/>
            <person name="Heuer A."/>
            <person name="Rast P."/>
            <person name="Oberbeckmann S."/>
            <person name="Bunk B."/>
            <person name="Jeske O."/>
            <person name="Meyerdierks A."/>
            <person name="Storesund J.E."/>
            <person name="Kallscheuer N."/>
            <person name="Luecker S."/>
            <person name="Lage O.M."/>
            <person name="Pohl T."/>
            <person name="Merkel B.J."/>
            <person name="Hornburger P."/>
            <person name="Mueller R.-W."/>
            <person name="Bruemmer F."/>
            <person name="Labrenz M."/>
            <person name="Spormann A.M."/>
            <person name="Op den Camp H."/>
            <person name="Overmann J."/>
            <person name="Amann R."/>
            <person name="Jetten M.S.M."/>
            <person name="Mascher T."/>
            <person name="Medema M.H."/>
            <person name="Devos D.P."/>
            <person name="Kaster A.-K."/>
            <person name="Ovreas L."/>
            <person name="Rohde M."/>
            <person name="Galperin M.Y."/>
            <person name="Jogler C."/>
        </authorList>
    </citation>
    <scope>NUCLEOTIDE SEQUENCE [LARGE SCALE GENOMIC DNA]</scope>
    <source>
        <strain evidence="3 4">SV_7m_r</strain>
    </source>
</reference>
<dbReference type="EMBL" id="CP036272">
    <property type="protein sequence ID" value="QDT58121.1"/>
    <property type="molecule type" value="Genomic_DNA"/>
</dbReference>
<sequence>MILVVGLVAFAFLSLVWLYAQVKLGLIHRLVSSAALAALVIVFCSGNWYQQVLNDRFAIQKAEIDFIESLVTATEQSTQRSVLRRLQRLRRSMRVSYEIRNNLDGSSLGKSSLGAVPDLGFQPKPTDEDKTNEAIE</sequence>
<proteinExistence type="predicted"/>
<keyword evidence="2" id="KW-0472">Membrane</keyword>
<dbReference type="AlphaFoldDB" id="A0A517SPS3"/>
<feature type="compositionally biased region" description="Low complexity" evidence="1">
    <location>
        <begin position="104"/>
        <end position="114"/>
    </location>
</feature>
<protein>
    <submittedName>
        <fullName evidence="3">Uncharacterized protein</fullName>
    </submittedName>
</protein>
<keyword evidence="4" id="KW-1185">Reference proteome</keyword>
<dbReference type="Proteomes" id="UP000315003">
    <property type="component" value="Chromosome"/>
</dbReference>
<gene>
    <name evidence="3" type="ORF">SV7mr_06100</name>
</gene>